<dbReference type="Proteomes" id="UP000184363">
    <property type="component" value="Unassembled WGS sequence"/>
</dbReference>
<dbReference type="InterPro" id="IPR052342">
    <property type="entry name" value="MCH/BMMD"/>
</dbReference>
<dbReference type="InterPro" id="IPR039569">
    <property type="entry name" value="FAS1-like_DH_region"/>
</dbReference>
<sequence length="157" mass="17038">MSSGVPHLAKGLTWEDQPVGFRFRTFARTITETDLVNYVALSGFCGPLFYDARKAEAAGYAGRLVPGVLTLALAEGLVVQTNVMTGTGLGFLGAQFDVRHPCYVGDTIEVVVEVTESRPTSKPGRGLVKTHNRVLNQHGDVVLEYHPVRLQRGKDSP</sequence>
<proteinExistence type="predicted"/>
<evidence type="ECO:0000259" key="1">
    <source>
        <dbReference type="Pfam" id="PF13452"/>
    </source>
</evidence>
<organism evidence="2 3">
    <name type="scientific">Pseudonocardia thermophila</name>
    <dbReference type="NCBI Taxonomy" id="1848"/>
    <lineage>
        <taxon>Bacteria</taxon>
        <taxon>Bacillati</taxon>
        <taxon>Actinomycetota</taxon>
        <taxon>Actinomycetes</taxon>
        <taxon>Pseudonocardiales</taxon>
        <taxon>Pseudonocardiaceae</taxon>
        <taxon>Pseudonocardia</taxon>
    </lineage>
</organism>
<gene>
    <name evidence="2" type="ORF">SAMN05443637_11166</name>
</gene>
<dbReference type="PANTHER" id="PTHR43664">
    <property type="entry name" value="MONOAMINE OXIDASE-RELATED"/>
    <property type="match status" value="1"/>
</dbReference>
<evidence type="ECO:0000313" key="2">
    <source>
        <dbReference type="EMBL" id="SHK73797.1"/>
    </source>
</evidence>
<keyword evidence="3" id="KW-1185">Reference proteome</keyword>
<dbReference type="STRING" id="1848.SAMN05443637_11166"/>
<dbReference type="AlphaFoldDB" id="A0A1M6UWX8"/>
<dbReference type="Gene3D" id="3.10.129.10">
    <property type="entry name" value="Hotdog Thioesterase"/>
    <property type="match status" value="1"/>
</dbReference>
<dbReference type="PANTHER" id="PTHR43664:SF1">
    <property type="entry name" value="BETA-METHYLMALYL-COA DEHYDRATASE"/>
    <property type="match status" value="1"/>
</dbReference>
<name>A0A1M6UWX8_PSETH</name>
<accession>A0A1M6UWX8</accession>
<evidence type="ECO:0000313" key="3">
    <source>
        <dbReference type="Proteomes" id="UP000184363"/>
    </source>
</evidence>
<dbReference type="RefSeq" id="WP_073457786.1">
    <property type="nucleotide sequence ID" value="NZ_CALGVN010000022.1"/>
</dbReference>
<dbReference type="Pfam" id="PF13452">
    <property type="entry name" value="FAS1_DH_region"/>
    <property type="match status" value="1"/>
</dbReference>
<dbReference type="OrthoDB" id="9796589at2"/>
<dbReference type="SUPFAM" id="SSF54637">
    <property type="entry name" value="Thioesterase/thiol ester dehydrase-isomerase"/>
    <property type="match status" value="1"/>
</dbReference>
<reference evidence="2 3" key="1">
    <citation type="submission" date="2016-11" db="EMBL/GenBank/DDBJ databases">
        <authorList>
            <person name="Jaros S."/>
            <person name="Januszkiewicz K."/>
            <person name="Wedrychowicz H."/>
        </authorList>
    </citation>
    <scope>NUCLEOTIDE SEQUENCE [LARGE SCALE GENOMIC DNA]</scope>
    <source>
        <strain evidence="2 3">DSM 43832</strain>
    </source>
</reference>
<feature type="domain" description="FAS1-like dehydratase" evidence="1">
    <location>
        <begin position="19"/>
        <end position="144"/>
    </location>
</feature>
<dbReference type="EMBL" id="FRAP01000011">
    <property type="protein sequence ID" value="SHK73797.1"/>
    <property type="molecule type" value="Genomic_DNA"/>
</dbReference>
<protein>
    <submittedName>
        <fullName evidence="2">Acyl dehydratase</fullName>
    </submittedName>
</protein>
<dbReference type="InterPro" id="IPR029069">
    <property type="entry name" value="HotDog_dom_sf"/>
</dbReference>